<dbReference type="GO" id="GO:0015035">
    <property type="term" value="F:protein-disulfide reductase activity"/>
    <property type="evidence" value="ECO:0007669"/>
    <property type="project" value="InterPro"/>
</dbReference>
<dbReference type="InterPro" id="IPR044691">
    <property type="entry name" value="DCC1_Trx"/>
</dbReference>
<reference evidence="2 3" key="1">
    <citation type="submission" date="2020-06" db="EMBL/GenBank/DDBJ databases">
        <title>Genomic analysis of Salicibibacter sp. NKC21-4.</title>
        <authorList>
            <person name="Oh Y.J."/>
        </authorList>
    </citation>
    <scope>NUCLEOTIDE SEQUENCE [LARGE SCALE GENOMIC DNA]</scope>
    <source>
        <strain evidence="2 3">NKC21-4</strain>
    </source>
</reference>
<dbReference type="PANTHER" id="PTHR34290:SF2">
    <property type="entry name" value="OS04G0668800 PROTEIN"/>
    <property type="match status" value="1"/>
</dbReference>
<keyword evidence="1" id="KW-0812">Transmembrane</keyword>
<evidence type="ECO:0000313" key="3">
    <source>
        <dbReference type="Proteomes" id="UP000595349"/>
    </source>
</evidence>
<keyword evidence="3" id="KW-1185">Reference proteome</keyword>
<dbReference type="KEGG" id="scib:HUG20_11950"/>
<dbReference type="PANTHER" id="PTHR34290">
    <property type="entry name" value="SI:CH73-390P7.2"/>
    <property type="match status" value="1"/>
</dbReference>
<feature type="transmembrane region" description="Helical" evidence="1">
    <location>
        <begin position="85"/>
        <end position="107"/>
    </location>
</feature>
<dbReference type="AlphaFoldDB" id="A0A7T6ZBU1"/>
<dbReference type="EMBL" id="CP054706">
    <property type="protein sequence ID" value="QQK80541.1"/>
    <property type="molecule type" value="Genomic_DNA"/>
</dbReference>
<dbReference type="RefSeq" id="WP_200084911.1">
    <property type="nucleotide sequence ID" value="NZ_CP054706.1"/>
</dbReference>
<dbReference type="Pfam" id="PF04134">
    <property type="entry name" value="DCC1-like"/>
    <property type="match status" value="1"/>
</dbReference>
<keyword evidence="1" id="KW-0472">Membrane</keyword>
<accession>A0A7T6ZBU1</accession>
<proteinExistence type="predicted"/>
<evidence type="ECO:0000256" key="1">
    <source>
        <dbReference type="SAM" id="Phobius"/>
    </source>
</evidence>
<dbReference type="InterPro" id="IPR007263">
    <property type="entry name" value="DCC1-like"/>
</dbReference>
<gene>
    <name evidence="2" type="ORF">HUG20_11950</name>
</gene>
<name>A0A7T6ZBU1_9BACI</name>
<protein>
    <submittedName>
        <fullName evidence="2">DUF393 domain-containing protein</fullName>
    </submittedName>
</protein>
<sequence>MLQKHVVFYDGECPLCRAVKLVLGKLDWRGAVYWYPVQEISEVTLEKANAYKNMYDEIYMLTPDKHVITGFNTVRKLLALLPVTFPVAVLMHVPGAGLIGGPVYRFVSRRRYRWFGRVEYEERG</sequence>
<evidence type="ECO:0000313" key="2">
    <source>
        <dbReference type="EMBL" id="QQK80541.1"/>
    </source>
</evidence>
<dbReference type="Proteomes" id="UP000595349">
    <property type="component" value="Chromosome"/>
</dbReference>
<keyword evidence="1" id="KW-1133">Transmembrane helix</keyword>
<organism evidence="2 3">
    <name type="scientific">Salicibibacter cibi</name>
    <dbReference type="NCBI Taxonomy" id="2743001"/>
    <lineage>
        <taxon>Bacteria</taxon>
        <taxon>Bacillati</taxon>
        <taxon>Bacillota</taxon>
        <taxon>Bacilli</taxon>
        <taxon>Bacillales</taxon>
        <taxon>Bacillaceae</taxon>
        <taxon>Salicibibacter</taxon>
    </lineage>
</organism>